<gene>
    <name evidence="1" type="ORF">H9828_06350</name>
</gene>
<dbReference type="PROSITE" id="PS51257">
    <property type="entry name" value="PROKAR_LIPOPROTEIN"/>
    <property type="match status" value="1"/>
</dbReference>
<reference evidence="1" key="1">
    <citation type="journal article" date="2021" name="PeerJ">
        <title>Extensive microbial diversity within the chicken gut microbiome revealed by metagenomics and culture.</title>
        <authorList>
            <person name="Gilroy R."/>
            <person name="Ravi A."/>
            <person name="Getino M."/>
            <person name="Pursley I."/>
            <person name="Horton D.L."/>
            <person name="Alikhan N.F."/>
            <person name="Baker D."/>
            <person name="Gharbi K."/>
            <person name="Hall N."/>
            <person name="Watson M."/>
            <person name="Adriaenssens E.M."/>
            <person name="Foster-Nyarko E."/>
            <person name="Jarju S."/>
            <person name="Secka A."/>
            <person name="Antonio M."/>
            <person name="Oren A."/>
            <person name="Chaudhuri R.R."/>
            <person name="La Ragione R."/>
            <person name="Hildebrand F."/>
            <person name="Pallen M.J."/>
        </authorList>
    </citation>
    <scope>NUCLEOTIDE SEQUENCE</scope>
    <source>
        <strain evidence="1">5134</strain>
    </source>
</reference>
<dbReference type="Proteomes" id="UP000886844">
    <property type="component" value="Unassembled WGS sequence"/>
</dbReference>
<dbReference type="AlphaFoldDB" id="A0A9D2CCJ6"/>
<comment type="caution">
    <text evidence="1">The sequence shown here is derived from an EMBL/GenBank/DDBJ whole genome shotgun (WGS) entry which is preliminary data.</text>
</comment>
<evidence type="ECO:0000313" key="1">
    <source>
        <dbReference type="EMBL" id="HIY69018.1"/>
    </source>
</evidence>
<accession>A0A9D2CCJ6</accession>
<dbReference type="EMBL" id="DXDA01000054">
    <property type="protein sequence ID" value="HIY69018.1"/>
    <property type="molecule type" value="Genomic_DNA"/>
</dbReference>
<evidence type="ECO:0000313" key="2">
    <source>
        <dbReference type="Proteomes" id="UP000886844"/>
    </source>
</evidence>
<proteinExistence type="predicted"/>
<name>A0A9D2CCJ6_9BACT</name>
<evidence type="ECO:0008006" key="3">
    <source>
        <dbReference type="Google" id="ProtNLM"/>
    </source>
</evidence>
<sequence length="177" mass="19366">MKTAKKLIPLLAVLSVAACTPTNRPAEETLTVDELLASAESRIGDTIRVEGLCVSTCGHGSTHITLMGSDTTQMIEALADDKMRSFDPTISNRTVAVEGILAEQRVEIPFLDDWEMKLNASIEGGKGNPEAVAVLKKQIRELRDSIAARKARDGKEYWSIYRIETFACHATDDSSEQ</sequence>
<protein>
    <recommendedName>
        <fullName evidence="3">Lipoprotein</fullName>
    </recommendedName>
</protein>
<reference evidence="1" key="2">
    <citation type="submission" date="2021-04" db="EMBL/GenBank/DDBJ databases">
        <authorList>
            <person name="Gilroy R."/>
        </authorList>
    </citation>
    <scope>NUCLEOTIDE SEQUENCE</scope>
    <source>
        <strain evidence="1">5134</strain>
    </source>
</reference>
<organism evidence="1 2">
    <name type="scientific">Candidatus Alistipes intestinigallinarum</name>
    <dbReference type="NCBI Taxonomy" id="2838440"/>
    <lineage>
        <taxon>Bacteria</taxon>
        <taxon>Pseudomonadati</taxon>
        <taxon>Bacteroidota</taxon>
        <taxon>Bacteroidia</taxon>
        <taxon>Bacteroidales</taxon>
        <taxon>Rikenellaceae</taxon>
        <taxon>Alistipes</taxon>
    </lineage>
</organism>